<accession>V4LZA4</accession>
<evidence type="ECO:0000313" key="1">
    <source>
        <dbReference type="EMBL" id="ESQ45248.1"/>
    </source>
</evidence>
<protein>
    <submittedName>
        <fullName evidence="1">Uncharacterized protein</fullName>
    </submittedName>
</protein>
<keyword evidence="2" id="KW-1185">Reference proteome</keyword>
<name>V4LZA4_EUTSA</name>
<reference evidence="1 2" key="1">
    <citation type="journal article" date="2013" name="Front. Plant Sci.">
        <title>The Reference Genome of the Halophytic Plant Eutrema salsugineum.</title>
        <authorList>
            <person name="Yang R."/>
            <person name="Jarvis D.E."/>
            <person name="Chen H."/>
            <person name="Beilstein M.A."/>
            <person name="Grimwood J."/>
            <person name="Jenkins J."/>
            <person name="Shu S."/>
            <person name="Prochnik S."/>
            <person name="Xin M."/>
            <person name="Ma C."/>
            <person name="Schmutz J."/>
            <person name="Wing R.A."/>
            <person name="Mitchell-Olds T."/>
            <person name="Schumaker K.S."/>
            <person name="Wang X."/>
        </authorList>
    </citation>
    <scope>NUCLEOTIDE SEQUENCE [LARGE SCALE GENOMIC DNA]</scope>
</reference>
<dbReference type="Gramene" id="ESQ45248">
    <property type="protein sequence ID" value="ESQ45248"/>
    <property type="gene ID" value="EUTSA_v10011040mg"/>
</dbReference>
<dbReference type="OMA" id="CIVKTTE"/>
<gene>
    <name evidence="1" type="ORF">EUTSA_v10011040mg</name>
</gene>
<sequence length="127" mass="14400">MKIPFLNKKFSSSFSSNNSNSSSWAWPSCHQNPRTISFRATDIANNLNDVNEEEEEKPFPAIIFSSSISSTSTTVDTIEELPETESIENLIKGIKPSERLIFERKGESKSILEEKRNHDSCSCPWNQ</sequence>
<dbReference type="AlphaFoldDB" id="V4LZA4"/>
<proteinExistence type="predicted"/>
<dbReference type="KEGG" id="eus:EUTSA_v10011040mg"/>
<evidence type="ECO:0000313" key="2">
    <source>
        <dbReference type="Proteomes" id="UP000030689"/>
    </source>
</evidence>
<dbReference type="OrthoDB" id="1106402at2759"/>
<organism evidence="1 2">
    <name type="scientific">Eutrema salsugineum</name>
    <name type="common">Saltwater cress</name>
    <name type="synonym">Sisymbrium salsugineum</name>
    <dbReference type="NCBI Taxonomy" id="72664"/>
    <lineage>
        <taxon>Eukaryota</taxon>
        <taxon>Viridiplantae</taxon>
        <taxon>Streptophyta</taxon>
        <taxon>Embryophyta</taxon>
        <taxon>Tracheophyta</taxon>
        <taxon>Spermatophyta</taxon>
        <taxon>Magnoliopsida</taxon>
        <taxon>eudicotyledons</taxon>
        <taxon>Gunneridae</taxon>
        <taxon>Pentapetalae</taxon>
        <taxon>rosids</taxon>
        <taxon>malvids</taxon>
        <taxon>Brassicales</taxon>
        <taxon>Brassicaceae</taxon>
        <taxon>Eutremeae</taxon>
        <taxon>Eutrema</taxon>
    </lineage>
</organism>
<dbReference type="EMBL" id="KI517435">
    <property type="protein sequence ID" value="ESQ45248.1"/>
    <property type="molecule type" value="Genomic_DNA"/>
</dbReference>
<dbReference type="Proteomes" id="UP000030689">
    <property type="component" value="Unassembled WGS sequence"/>
</dbReference>